<dbReference type="Pfam" id="PF00201">
    <property type="entry name" value="UDPGT"/>
    <property type="match status" value="1"/>
</dbReference>
<dbReference type="PANTHER" id="PTHR48043:SF159">
    <property type="entry name" value="EG:EG0003.4 PROTEIN-RELATED"/>
    <property type="match status" value="1"/>
</dbReference>
<keyword evidence="5" id="KW-0472">Membrane</keyword>
<proteinExistence type="inferred from homology"/>
<dbReference type="AlphaFoldDB" id="A0A9N9TV65"/>
<dbReference type="Proteomes" id="UP001153712">
    <property type="component" value="Chromosome 5"/>
</dbReference>
<keyword evidence="3 4" id="KW-0808">Transferase</keyword>
<dbReference type="FunFam" id="3.40.50.2000:FF:000050">
    <property type="entry name" value="UDP-glucuronosyltransferase"/>
    <property type="match status" value="1"/>
</dbReference>
<comment type="similarity">
    <text evidence="1 4">Belongs to the UDP-glycosyltransferase family.</text>
</comment>
<dbReference type="EMBL" id="OU900098">
    <property type="protein sequence ID" value="CAG9862481.1"/>
    <property type="molecule type" value="Genomic_DNA"/>
</dbReference>
<keyword evidence="7" id="KW-1185">Reference proteome</keyword>
<evidence type="ECO:0000256" key="2">
    <source>
        <dbReference type="ARBA" id="ARBA00022676"/>
    </source>
</evidence>
<protein>
    <recommendedName>
        <fullName evidence="5">UDP-glucuronosyltransferase</fullName>
        <ecNumber evidence="5">2.4.1.17</ecNumber>
    </recommendedName>
</protein>
<comment type="catalytic activity">
    <reaction evidence="5">
        <text>glucuronate acceptor + UDP-alpha-D-glucuronate = acceptor beta-D-glucuronoside + UDP + H(+)</text>
        <dbReference type="Rhea" id="RHEA:21032"/>
        <dbReference type="ChEBI" id="CHEBI:15378"/>
        <dbReference type="ChEBI" id="CHEBI:58052"/>
        <dbReference type="ChEBI" id="CHEBI:58223"/>
        <dbReference type="ChEBI" id="CHEBI:132367"/>
        <dbReference type="ChEBI" id="CHEBI:132368"/>
        <dbReference type="EC" id="2.4.1.17"/>
    </reaction>
</comment>
<dbReference type="SUPFAM" id="SSF53756">
    <property type="entry name" value="UDP-Glycosyltransferase/glycogen phosphorylase"/>
    <property type="match status" value="1"/>
</dbReference>
<dbReference type="Gene3D" id="3.40.50.2000">
    <property type="entry name" value="Glycogen Phosphorylase B"/>
    <property type="match status" value="2"/>
</dbReference>
<keyword evidence="5" id="KW-0812">Transmembrane</keyword>
<dbReference type="GO" id="GO:0015020">
    <property type="term" value="F:glucuronosyltransferase activity"/>
    <property type="evidence" value="ECO:0007669"/>
    <property type="project" value="UniProtKB-EC"/>
</dbReference>
<keyword evidence="5" id="KW-1133">Transmembrane helix</keyword>
<dbReference type="PANTHER" id="PTHR48043">
    <property type="entry name" value="EG:EG0003.4 PROTEIN-RELATED"/>
    <property type="match status" value="1"/>
</dbReference>
<evidence type="ECO:0000256" key="1">
    <source>
        <dbReference type="ARBA" id="ARBA00009995"/>
    </source>
</evidence>
<evidence type="ECO:0000256" key="4">
    <source>
        <dbReference type="RuleBase" id="RU003718"/>
    </source>
</evidence>
<evidence type="ECO:0000313" key="6">
    <source>
        <dbReference type="EMBL" id="CAG9862481.1"/>
    </source>
</evidence>
<reference evidence="6" key="1">
    <citation type="submission" date="2022-01" db="EMBL/GenBank/DDBJ databases">
        <authorList>
            <person name="King R."/>
        </authorList>
    </citation>
    <scope>NUCLEOTIDE SEQUENCE</scope>
</reference>
<evidence type="ECO:0000313" key="7">
    <source>
        <dbReference type="Proteomes" id="UP001153712"/>
    </source>
</evidence>
<comment type="subcellular location">
    <subcellularLocation>
        <location evidence="5">Membrane</location>
        <topology evidence="5">Single-pass membrane protein</topology>
    </subcellularLocation>
</comment>
<evidence type="ECO:0000256" key="3">
    <source>
        <dbReference type="ARBA" id="ARBA00022679"/>
    </source>
</evidence>
<dbReference type="GO" id="GO:0016020">
    <property type="term" value="C:membrane"/>
    <property type="evidence" value="ECO:0007669"/>
    <property type="project" value="UniProtKB-SubCell"/>
</dbReference>
<dbReference type="InterPro" id="IPR002213">
    <property type="entry name" value="UDP_glucos_trans"/>
</dbReference>
<dbReference type="OrthoDB" id="5835829at2759"/>
<gene>
    <name evidence="6" type="ORF">PHYEVI_LOCUS8795</name>
</gene>
<accession>A0A9N9TV65</accession>
<dbReference type="InterPro" id="IPR050271">
    <property type="entry name" value="UDP-glycosyltransferase"/>
</dbReference>
<dbReference type="PROSITE" id="PS00375">
    <property type="entry name" value="UDPGT"/>
    <property type="match status" value="1"/>
</dbReference>
<organism evidence="6 7">
    <name type="scientific">Phyllotreta striolata</name>
    <name type="common">Striped flea beetle</name>
    <name type="synonym">Crioceris striolata</name>
    <dbReference type="NCBI Taxonomy" id="444603"/>
    <lineage>
        <taxon>Eukaryota</taxon>
        <taxon>Metazoa</taxon>
        <taxon>Ecdysozoa</taxon>
        <taxon>Arthropoda</taxon>
        <taxon>Hexapoda</taxon>
        <taxon>Insecta</taxon>
        <taxon>Pterygota</taxon>
        <taxon>Neoptera</taxon>
        <taxon>Endopterygota</taxon>
        <taxon>Coleoptera</taxon>
        <taxon>Polyphaga</taxon>
        <taxon>Cucujiformia</taxon>
        <taxon>Chrysomeloidea</taxon>
        <taxon>Chrysomelidae</taxon>
        <taxon>Galerucinae</taxon>
        <taxon>Alticini</taxon>
        <taxon>Phyllotreta</taxon>
    </lineage>
</organism>
<dbReference type="EC" id="2.4.1.17" evidence="5"/>
<dbReference type="CDD" id="cd03784">
    <property type="entry name" value="GT1_Gtf-like"/>
    <property type="match status" value="1"/>
</dbReference>
<name>A0A9N9TV65_PHYSR</name>
<feature type="transmembrane region" description="Helical" evidence="5">
    <location>
        <begin position="481"/>
        <end position="504"/>
    </location>
</feature>
<dbReference type="InterPro" id="IPR035595">
    <property type="entry name" value="UDP_glycos_trans_CS"/>
</dbReference>
<sequence>MIRYTNRQTVNMKSAVILLAASLTLVTGARILCVFQMPAVSHQRVFQPIWKELSLRGHQVVVVTPRPLRDASLATLREIDVSTANYEIIKRHGFQFYMNKMHAVHTKIPKIFAMHYEFAESVLGNKEFIEVYNSTEEKFDLVIAQTYISPVLYGLAAKFKAPLIGVSSMGGYIGTHFGINNPHHPAMYSEMFLPYNGRLSFYERIKSTLYYLFARFYRAFVILPKSDELIRKYLGDDIPHIEEIERNMSLLLLTINPFLYTPRPTIPTIIPLENIHLQPVKPLPAELKSFLDEAKEGVIYFSLGSNVQSVNIPDGVRDTLIAAFAELPYKILWKFESDDLPNKPENVFIKKWLPQNDLLAHPNIKLFISQCGHQSLEETLARGVPIVALPFIADQEMNARRLSELGVAVELDFENLTKEDVKAAVLEVAGNPKYRRNVEKLREIWADHPMKSIDRAVWWIEYVIRHNGTEHLKTPYANIPWFQYLLLDVILVFLSITSIISYSLSTVVKYLSTLTTKKLKTN</sequence>
<keyword evidence="2 4" id="KW-0328">Glycosyltransferase</keyword>
<evidence type="ECO:0000256" key="5">
    <source>
        <dbReference type="RuleBase" id="RU362059"/>
    </source>
</evidence>